<sequence length="101" mass="10073">MSSLLTPLITSAGLIGGFQTARATKNRPLGGAVLAAAGAAAFTLWKRDAGTATASALTAAYLAAFGLSHPLAKKIGAWPSVYTVTGATAVLAAIFGGRRRA</sequence>
<keyword evidence="3" id="KW-1185">Reference proteome</keyword>
<evidence type="ECO:0000313" key="3">
    <source>
        <dbReference type="Proteomes" id="UP001209654"/>
    </source>
</evidence>
<dbReference type="RefSeq" id="WP_264795782.1">
    <property type="nucleotide sequence ID" value="NZ_BRVS01000008.1"/>
</dbReference>
<organism evidence="2 3">
    <name type="scientific">Arthrobacter mangrovi</name>
    <dbReference type="NCBI Taxonomy" id="2966350"/>
    <lineage>
        <taxon>Bacteria</taxon>
        <taxon>Bacillati</taxon>
        <taxon>Actinomycetota</taxon>
        <taxon>Actinomycetes</taxon>
        <taxon>Micrococcales</taxon>
        <taxon>Micrococcaceae</taxon>
        <taxon>Arthrobacter</taxon>
    </lineage>
</organism>
<proteinExistence type="predicted"/>
<accession>A0ABQ5MUM2</accession>
<evidence type="ECO:0000256" key="1">
    <source>
        <dbReference type="SAM" id="Phobius"/>
    </source>
</evidence>
<dbReference type="Proteomes" id="UP001209654">
    <property type="component" value="Unassembled WGS sequence"/>
</dbReference>
<gene>
    <name evidence="2" type="ORF">AHIS1636_21160</name>
</gene>
<keyword evidence="1" id="KW-0472">Membrane</keyword>
<feature type="transmembrane region" description="Helical" evidence="1">
    <location>
        <begin position="30"/>
        <end position="45"/>
    </location>
</feature>
<keyword evidence="1" id="KW-0812">Transmembrane</keyword>
<reference evidence="2 3" key="1">
    <citation type="journal article" date="2023" name="Int. J. Syst. Evol. Microbiol.">
        <title>Arthrobacter mangrovi sp. nov., an actinobacterium isolated from the rhizosphere of a mangrove.</title>
        <authorList>
            <person name="Hamada M."/>
            <person name="Saitou S."/>
            <person name="Enomoto N."/>
            <person name="Nanri K."/>
            <person name="Hidaka K."/>
            <person name="Miura T."/>
            <person name="Tamura T."/>
        </authorList>
    </citation>
    <scope>NUCLEOTIDE SEQUENCE [LARGE SCALE GENOMIC DNA]</scope>
    <source>
        <strain evidence="2 3">NBRC 112813</strain>
    </source>
</reference>
<evidence type="ECO:0000313" key="2">
    <source>
        <dbReference type="EMBL" id="GLB67676.1"/>
    </source>
</evidence>
<protein>
    <submittedName>
        <fullName evidence="2">Uncharacterized protein</fullName>
    </submittedName>
</protein>
<keyword evidence="1" id="KW-1133">Transmembrane helix</keyword>
<feature type="transmembrane region" description="Helical" evidence="1">
    <location>
        <begin position="77"/>
        <end position="97"/>
    </location>
</feature>
<comment type="caution">
    <text evidence="2">The sequence shown here is derived from an EMBL/GenBank/DDBJ whole genome shotgun (WGS) entry which is preliminary data.</text>
</comment>
<name>A0ABQ5MUM2_9MICC</name>
<dbReference type="EMBL" id="BRVS01000008">
    <property type="protein sequence ID" value="GLB67676.1"/>
    <property type="molecule type" value="Genomic_DNA"/>
</dbReference>